<evidence type="ECO:0000313" key="3">
    <source>
        <dbReference type="Proteomes" id="UP000826462"/>
    </source>
</evidence>
<reference evidence="2 3" key="1">
    <citation type="submission" date="2021-07" db="EMBL/GenBank/DDBJ databases">
        <title>Paraburkholderia edwinii protects Aspergillus sp. from phenazines by acting as a toxin sponge.</title>
        <authorList>
            <person name="Dahlstrom K.M."/>
            <person name="Newman D.K."/>
        </authorList>
    </citation>
    <scope>NUCLEOTIDE SEQUENCE [LARGE SCALE GENOMIC DNA]</scope>
    <source>
        <strain evidence="2 3">Pe01</strain>
    </source>
</reference>
<accession>A0ABX8UKJ2</accession>
<dbReference type="InterPro" id="IPR049708">
    <property type="entry name" value="PP0621-like"/>
</dbReference>
<name>A0ABX8UKJ2_9BURK</name>
<feature type="compositionally biased region" description="Low complexity" evidence="1">
    <location>
        <begin position="38"/>
        <end position="48"/>
    </location>
</feature>
<proteinExistence type="predicted"/>
<sequence length="125" mass="13090">MRQIILLILLFFVGQWLVKALRRQDARTSTRTGDAARDASGANAANSGANGGANSGASGAGQSSSNRAAGAARHQLPEPMIRCVECGVHAPKSDSVTVGSQTFCGHEHAQRYATRVAQTKGREGR</sequence>
<dbReference type="Proteomes" id="UP000826462">
    <property type="component" value="Chromosome 1"/>
</dbReference>
<dbReference type="RefSeq" id="WP_219798882.1">
    <property type="nucleotide sequence ID" value="NZ_CP080095.1"/>
</dbReference>
<gene>
    <name evidence="2" type="ORF">KZJ38_04035</name>
</gene>
<dbReference type="EMBL" id="CP080095">
    <property type="protein sequence ID" value="QYD69542.1"/>
    <property type="molecule type" value="Genomic_DNA"/>
</dbReference>
<dbReference type="NCBIfam" id="NF041023">
    <property type="entry name" value="PP0621_fam"/>
    <property type="match status" value="1"/>
</dbReference>
<evidence type="ECO:0000256" key="1">
    <source>
        <dbReference type="SAM" id="MobiDB-lite"/>
    </source>
</evidence>
<feature type="compositionally biased region" description="Low complexity" evidence="1">
    <location>
        <begin position="55"/>
        <end position="72"/>
    </location>
</feature>
<keyword evidence="3" id="KW-1185">Reference proteome</keyword>
<evidence type="ECO:0000313" key="2">
    <source>
        <dbReference type="EMBL" id="QYD69542.1"/>
    </source>
</evidence>
<feature type="region of interest" description="Disordered" evidence="1">
    <location>
        <begin position="23"/>
        <end position="73"/>
    </location>
</feature>
<protein>
    <submittedName>
        <fullName evidence="2">Deaminase</fullName>
    </submittedName>
</protein>
<organism evidence="2 3">
    <name type="scientific">Paraburkholderia edwinii</name>
    <dbReference type="NCBI Taxonomy" id="2861782"/>
    <lineage>
        <taxon>Bacteria</taxon>
        <taxon>Pseudomonadati</taxon>
        <taxon>Pseudomonadota</taxon>
        <taxon>Betaproteobacteria</taxon>
        <taxon>Burkholderiales</taxon>
        <taxon>Burkholderiaceae</taxon>
        <taxon>Paraburkholderia</taxon>
    </lineage>
</organism>